<evidence type="ECO:0000313" key="3">
    <source>
        <dbReference type="EMBL" id="SIS00656.1"/>
    </source>
</evidence>
<accession>A0A1N7FK93</accession>
<feature type="transmembrane region" description="Helical" evidence="2">
    <location>
        <begin position="139"/>
        <end position="156"/>
    </location>
</feature>
<feature type="transmembrane region" description="Helical" evidence="2">
    <location>
        <begin position="204"/>
        <end position="221"/>
    </location>
</feature>
<sequence length="301" mass="32189">MILDRFPPRFLDESARHYRWGVPALIAAAAYGAVIVVAAAVATARGDIGVLWRLTLFFEADEDATARELANVDVTAVWPNVLVLLAAGGLWGWALWQGLRGPVAGRPPATDRGVLRLRVAFYAAAGSWLVSAVAPAWPWWAVVIDSLVMSAVVVLFHPVLRRAVGFPGLALAAGLLTNTSVAAVEVFDVLGWREARRVADMPDISALASLIWTALVFLTQWRDGRWRRATVWYGIASLVVPVALLPLAVLEIAGISGDVYGCAITATNALTVIWLARSAHEVTDPPVPSGRPVLPPARASG</sequence>
<proteinExistence type="predicted"/>
<keyword evidence="2" id="KW-0472">Membrane</keyword>
<evidence type="ECO:0000256" key="2">
    <source>
        <dbReference type="SAM" id="Phobius"/>
    </source>
</evidence>
<reference evidence="4" key="1">
    <citation type="submission" date="2017-01" db="EMBL/GenBank/DDBJ databases">
        <authorList>
            <person name="Varghese N."/>
            <person name="Submissions S."/>
        </authorList>
    </citation>
    <scope>NUCLEOTIDE SEQUENCE [LARGE SCALE GENOMIC DNA]</scope>
    <source>
        <strain evidence="4">ATCC 12950</strain>
    </source>
</reference>
<feature type="transmembrane region" description="Helical" evidence="2">
    <location>
        <begin position="77"/>
        <end position="96"/>
    </location>
</feature>
<feature type="region of interest" description="Disordered" evidence="1">
    <location>
        <begin position="282"/>
        <end position="301"/>
    </location>
</feature>
<name>A0A1N7FK93_9ACTN</name>
<dbReference type="OrthoDB" id="3538482at2"/>
<dbReference type="EMBL" id="FTNI01000022">
    <property type="protein sequence ID" value="SIS00656.1"/>
    <property type="molecule type" value="Genomic_DNA"/>
</dbReference>
<evidence type="ECO:0000256" key="1">
    <source>
        <dbReference type="SAM" id="MobiDB-lite"/>
    </source>
</evidence>
<feature type="compositionally biased region" description="Pro residues" evidence="1">
    <location>
        <begin position="285"/>
        <end position="295"/>
    </location>
</feature>
<dbReference type="STRING" id="58117.SAMN05421833_122106"/>
<dbReference type="AlphaFoldDB" id="A0A1N7FK93"/>
<organism evidence="3 4">
    <name type="scientific">Microbispora rosea</name>
    <dbReference type="NCBI Taxonomy" id="58117"/>
    <lineage>
        <taxon>Bacteria</taxon>
        <taxon>Bacillati</taxon>
        <taxon>Actinomycetota</taxon>
        <taxon>Actinomycetes</taxon>
        <taxon>Streptosporangiales</taxon>
        <taxon>Streptosporangiaceae</taxon>
        <taxon>Microbispora</taxon>
    </lineage>
</organism>
<feature type="transmembrane region" description="Helical" evidence="2">
    <location>
        <begin position="20"/>
        <end position="44"/>
    </location>
</feature>
<keyword evidence="4" id="KW-1185">Reference proteome</keyword>
<dbReference type="RefSeq" id="WP_143734548.1">
    <property type="nucleotide sequence ID" value="NZ_FTNI01000022.1"/>
</dbReference>
<feature type="transmembrane region" description="Helical" evidence="2">
    <location>
        <begin position="230"/>
        <end position="249"/>
    </location>
</feature>
<feature type="transmembrane region" description="Helical" evidence="2">
    <location>
        <begin position="163"/>
        <end position="184"/>
    </location>
</feature>
<gene>
    <name evidence="3" type="ORF">SAMN05421833_122106</name>
</gene>
<dbReference type="Proteomes" id="UP000186096">
    <property type="component" value="Unassembled WGS sequence"/>
</dbReference>
<keyword evidence="2" id="KW-1133">Transmembrane helix</keyword>
<protein>
    <submittedName>
        <fullName evidence="3">Uncharacterized protein</fullName>
    </submittedName>
</protein>
<evidence type="ECO:0000313" key="4">
    <source>
        <dbReference type="Proteomes" id="UP000186096"/>
    </source>
</evidence>
<feature type="transmembrane region" description="Helical" evidence="2">
    <location>
        <begin position="117"/>
        <end position="133"/>
    </location>
</feature>
<keyword evidence="2" id="KW-0812">Transmembrane</keyword>